<name>A0A3Q0J5I6_DIACI</name>
<dbReference type="Proteomes" id="UP000079169">
    <property type="component" value="Unplaced"/>
</dbReference>
<organism evidence="2 3">
    <name type="scientific">Diaphorina citri</name>
    <name type="common">Asian citrus psyllid</name>
    <dbReference type="NCBI Taxonomy" id="121845"/>
    <lineage>
        <taxon>Eukaryota</taxon>
        <taxon>Metazoa</taxon>
        <taxon>Ecdysozoa</taxon>
        <taxon>Arthropoda</taxon>
        <taxon>Hexapoda</taxon>
        <taxon>Insecta</taxon>
        <taxon>Pterygota</taxon>
        <taxon>Neoptera</taxon>
        <taxon>Paraneoptera</taxon>
        <taxon>Hemiptera</taxon>
        <taxon>Sternorrhyncha</taxon>
        <taxon>Psylloidea</taxon>
        <taxon>Psyllidae</taxon>
        <taxon>Diaphorininae</taxon>
        <taxon>Diaphorina</taxon>
    </lineage>
</organism>
<evidence type="ECO:0000313" key="3">
    <source>
        <dbReference type="RefSeq" id="XP_026683749.1"/>
    </source>
</evidence>
<protein>
    <submittedName>
        <fullName evidence="3">Protein dopey homolog PFC0245c-like</fullName>
    </submittedName>
</protein>
<keyword evidence="2" id="KW-1185">Reference proteome</keyword>
<gene>
    <name evidence="3" type="primary">LOC103515163</name>
</gene>
<proteinExistence type="predicted"/>
<dbReference type="GeneID" id="103515163"/>
<feature type="region of interest" description="Disordered" evidence="1">
    <location>
        <begin position="481"/>
        <end position="512"/>
    </location>
</feature>
<feature type="compositionally biased region" description="Acidic residues" evidence="1">
    <location>
        <begin position="498"/>
        <end position="510"/>
    </location>
</feature>
<feature type="compositionally biased region" description="Basic and acidic residues" evidence="1">
    <location>
        <begin position="615"/>
        <end position="627"/>
    </location>
</feature>
<evidence type="ECO:0000313" key="2">
    <source>
        <dbReference type="Proteomes" id="UP000079169"/>
    </source>
</evidence>
<dbReference type="KEGG" id="dci:103515163"/>
<feature type="region of interest" description="Disordered" evidence="1">
    <location>
        <begin position="607"/>
        <end position="637"/>
    </location>
</feature>
<feature type="region of interest" description="Disordered" evidence="1">
    <location>
        <begin position="213"/>
        <end position="235"/>
    </location>
</feature>
<reference evidence="3" key="1">
    <citation type="submission" date="2025-08" db="UniProtKB">
        <authorList>
            <consortium name="RefSeq"/>
        </authorList>
    </citation>
    <scope>IDENTIFICATION</scope>
</reference>
<feature type="compositionally biased region" description="Polar residues" evidence="1">
    <location>
        <begin position="225"/>
        <end position="235"/>
    </location>
</feature>
<dbReference type="AlphaFoldDB" id="A0A3Q0J5I6"/>
<feature type="region of interest" description="Disordered" evidence="1">
    <location>
        <begin position="52"/>
        <end position="81"/>
    </location>
</feature>
<feature type="compositionally biased region" description="Basic and acidic residues" evidence="1">
    <location>
        <begin position="213"/>
        <end position="222"/>
    </location>
</feature>
<evidence type="ECO:0000256" key="1">
    <source>
        <dbReference type="SAM" id="MobiDB-lite"/>
    </source>
</evidence>
<dbReference type="RefSeq" id="XP_026683749.1">
    <property type="nucleotide sequence ID" value="XM_026827948.1"/>
</dbReference>
<dbReference type="PaxDb" id="121845-A0A3Q0J5I6"/>
<sequence>MKWEEMHRQNKTNSNIGKQIKVSQYFSAETFVNPSASSIQNDFTIREEGTRRNLGSSLHHKQPGVSLVKHQETQPRNLPNKTNMGLEMARSNNFASQFSPDFRKYSGSSTIAETDTDGMSTSLVTADTEEIFQSVSNQKIPRANSPQPSPSYQKSVDVYRNFSNSDFNHKDLMSLHFIFSNSEYDSACDSVKVKSQLDHLNFFSGANVKDYTEKKAKYDPPSRKSPVSKNSDCNVSTKSNHIKRYDLSSLKLNMCGLRTDEDKKSFSRNFEKTRMCFRVEYNKNDTPEGYYFDQKMSHLSEKDCLTRIPIRTKKDIFIDKNSETTFNEQQSPPKALNRSDNTQMNFITSKNSVQLFNFPEKKTSDSMETTFNEQQSPPKALNRSDNTQMNFITSKNCVQLFNFPEKKTSDSINHGDSAPSKWNQRHSLKCFQKEDTYAESNQFSENGTYVIERSQRSVRNCSKNSSGHSKTLMNVSSYHETEENDYAMSTSDISCEGNETDEDESYEDNEREAYNKEKRHIRNNFDNYSNNEVNHSSILSDDKFKEERVVQDPQPFKSTKDNILEKYMTSKDSSNNLNTRISSSKCSGQFSIESLSQPETLLVNFHSKNNGDQMNESRRCSNNDSRRVRNQSPDCSDGLSNSHLIFSCVQRENFSVQKKKKTNEKFQHSRFTTIPPSSNNKTSVLSEENENLTSHILAQDFNSRHEEGGEPFEIALTNNDQQYNLNMNTNRSKEFKRTLSKCDERNFNQTEGVIVLSENKTAFNEMERVEIEKPIFKHVSMKRVSIKEYYKKTLYQPVTIHLTKYDIESELCGLYQNRIHYKYCAQEEYVILLPNRKHHKAITYIMPYVVQENQMN</sequence>
<accession>A0A3Q0J5I6</accession>